<comment type="caution">
    <text evidence="3">The sequence shown here is derived from an EMBL/GenBank/DDBJ whole genome shotgun (WGS) entry which is preliminary data.</text>
</comment>
<gene>
    <name evidence="3" type="ORF">BDV95DRAFT_626713</name>
</gene>
<name>A0A7C8IKQ8_9PLEO</name>
<dbReference type="InterPro" id="IPR002347">
    <property type="entry name" value="SDR_fam"/>
</dbReference>
<dbReference type="InterPro" id="IPR051911">
    <property type="entry name" value="SDR_oxidoreductase"/>
</dbReference>
<dbReference type="PRINTS" id="PR00081">
    <property type="entry name" value="GDHRDH"/>
</dbReference>
<evidence type="ECO:0000313" key="3">
    <source>
        <dbReference type="EMBL" id="KAF2875227.1"/>
    </source>
</evidence>
<evidence type="ECO:0000313" key="4">
    <source>
        <dbReference type="Proteomes" id="UP000481861"/>
    </source>
</evidence>
<accession>A0A7C8IKQ8</accession>
<dbReference type="SUPFAM" id="SSF51735">
    <property type="entry name" value="NAD(P)-binding Rossmann-fold domains"/>
    <property type="match status" value="1"/>
</dbReference>
<keyword evidence="4" id="KW-1185">Reference proteome</keyword>
<evidence type="ECO:0000256" key="2">
    <source>
        <dbReference type="ARBA" id="ARBA00023002"/>
    </source>
</evidence>
<sequence>MSTTTTAPQPPVWFITAASSGFGKSIALEALSRGHRVIATARNTAKIRELKDAGADTLALDVTSPLADIEAVAKEANERYGYITHLVNAAGSILVGAVEETSPAEDLAHFSTNVFGMLNVSKALIPYLRATSGAKTILNFGSIASWQGGAGYALYNGSKWACSGISEGLRHDVAPFDIAVCVAEPGYFRTGFLNAGAKVVAKREIDAYRGTAAGQVRAVLDQVDSNQPGDVVKGCRVLVDVMTRSGVAEGKEVPVRIALGADSPPSIREKMAATEALLKEWEVITTATNHD</sequence>
<comment type="similarity">
    <text evidence="1">Belongs to the short-chain dehydrogenases/reductases (SDR) family.</text>
</comment>
<dbReference type="GO" id="GO:0016491">
    <property type="term" value="F:oxidoreductase activity"/>
    <property type="evidence" value="ECO:0007669"/>
    <property type="project" value="UniProtKB-KW"/>
</dbReference>
<proteinExistence type="inferred from homology"/>
<dbReference type="Pfam" id="PF00106">
    <property type="entry name" value="adh_short"/>
    <property type="match status" value="1"/>
</dbReference>
<protein>
    <submittedName>
        <fullName evidence="3">Estradiol 17-beta-dehydrogenase</fullName>
    </submittedName>
</protein>
<reference evidence="3 4" key="1">
    <citation type="submission" date="2020-01" db="EMBL/GenBank/DDBJ databases">
        <authorList>
            <consortium name="DOE Joint Genome Institute"/>
            <person name="Haridas S."/>
            <person name="Albert R."/>
            <person name="Binder M."/>
            <person name="Bloem J."/>
            <person name="Labutti K."/>
            <person name="Salamov A."/>
            <person name="Andreopoulos B."/>
            <person name="Baker S.E."/>
            <person name="Barry K."/>
            <person name="Bills G."/>
            <person name="Bluhm B.H."/>
            <person name="Cannon C."/>
            <person name="Castanera R."/>
            <person name="Culley D.E."/>
            <person name="Daum C."/>
            <person name="Ezra D."/>
            <person name="Gonzalez J.B."/>
            <person name="Henrissat B."/>
            <person name="Kuo A."/>
            <person name="Liang C."/>
            <person name="Lipzen A."/>
            <person name="Lutzoni F."/>
            <person name="Magnuson J."/>
            <person name="Mondo S."/>
            <person name="Nolan M."/>
            <person name="Ohm R."/>
            <person name="Pangilinan J."/>
            <person name="Park H.-J.H."/>
            <person name="Ramirez L."/>
            <person name="Alfaro M."/>
            <person name="Sun H."/>
            <person name="Tritt A."/>
            <person name="Yoshinaga Y."/>
            <person name="Zwiers L.-H.L."/>
            <person name="Turgeon B.G."/>
            <person name="Goodwin S.B."/>
            <person name="Spatafora J.W."/>
            <person name="Crous P.W."/>
            <person name="Grigoriev I.V."/>
        </authorList>
    </citation>
    <scope>NUCLEOTIDE SEQUENCE [LARGE SCALE GENOMIC DNA]</scope>
    <source>
        <strain evidence="3 4">CBS 611.86</strain>
    </source>
</reference>
<dbReference type="Proteomes" id="UP000481861">
    <property type="component" value="Unassembled WGS sequence"/>
</dbReference>
<dbReference type="EMBL" id="JAADJZ010000005">
    <property type="protein sequence ID" value="KAF2875227.1"/>
    <property type="molecule type" value="Genomic_DNA"/>
</dbReference>
<organism evidence="3 4">
    <name type="scientific">Massariosphaeria phaeospora</name>
    <dbReference type="NCBI Taxonomy" id="100035"/>
    <lineage>
        <taxon>Eukaryota</taxon>
        <taxon>Fungi</taxon>
        <taxon>Dikarya</taxon>
        <taxon>Ascomycota</taxon>
        <taxon>Pezizomycotina</taxon>
        <taxon>Dothideomycetes</taxon>
        <taxon>Pleosporomycetidae</taxon>
        <taxon>Pleosporales</taxon>
        <taxon>Pleosporales incertae sedis</taxon>
        <taxon>Massariosphaeria</taxon>
    </lineage>
</organism>
<evidence type="ECO:0000256" key="1">
    <source>
        <dbReference type="ARBA" id="ARBA00006484"/>
    </source>
</evidence>
<dbReference type="Gene3D" id="3.40.50.720">
    <property type="entry name" value="NAD(P)-binding Rossmann-like Domain"/>
    <property type="match status" value="1"/>
</dbReference>
<dbReference type="AlphaFoldDB" id="A0A7C8IKQ8"/>
<dbReference type="OrthoDB" id="1274115at2759"/>
<dbReference type="PANTHER" id="PTHR43976">
    <property type="entry name" value="SHORT CHAIN DEHYDROGENASE"/>
    <property type="match status" value="1"/>
</dbReference>
<dbReference type="PANTHER" id="PTHR43976:SF16">
    <property type="entry name" value="SHORT-CHAIN DEHYDROGENASE_REDUCTASE FAMILY PROTEIN"/>
    <property type="match status" value="1"/>
</dbReference>
<keyword evidence="2" id="KW-0560">Oxidoreductase</keyword>
<dbReference type="InterPro" id="IPR036291">
    <property type="entry name" value="NAD(P)-bd_dom_sf"/>
</dbReference>